<keyword evidence="3" id="KW-1185">Reference proteome</keyword>
<accession>A0A5D2HWB8</accession>
<sequence>MTMEKARISSQDTEGTEAHVRIEAWHVRTRGVATALGFALGFLESVLGCVMIGLGVLDQCNGYRFGIILGILCSGHSSLL</sequence>
<evidence type="ECO:0000256" key="1">
    <source>
        <dbReference type="SAM" id="Phobius"/>
    </source>
</evidence>
<dbReference type="EMBL" id="CM017635">
    <property type="protein sequence ID" value="TYH34481.1"/>
    <property type="molecule type" value="Genomic_DNA"/>
</dbReference>
<keyword evidence="1" id="KW-1133">Transmembrane helix</keyword>
<gene>
    <name evidence="2" type="ORF">ES332_D13G131300v1</name>
</gene>
<feature type="transmembrane region" description="Helical" evidence="1">
    <location>
        <begin position="31"/>
        <end position="56"/>
    </location>
</feature>
<evidence type="ECO:0000313" key="2">
    <source>
        <dbReference type="EMBL" id="TYH34481.1"/>
    </source>
</evidence>
<keyword evidence="1" id="KW-0812">Transmembrane</keyword>
<organism evidence="2 3">
    <name type="scientific">Gossypium tomentosum</name>
    <name type="common">Hawaiian cotton</name>
    <name type="synonym">Gossypium sandvicense</name>
    <dbReference type="NCBI Taxonomy" id="34277"/>
    <lineage>
        <taxon>Eukaryota</taxon>
        <taxon>Viridiplantae</taxon>
        <taxon>Streptophyta</taxon>
        <taxon>Embryophyta</taxon>
        <taxon>Tracheophyta</taxon>
        <taxon>Spermatophyta</taxon>
        <taxon>Magnoliopsida</taxon>
        <taxon>eudicotyledons</taxon>
        <taxon>Gunneridae</taxon>
        <taxon>Pentapetalae</taxon>
        <taxon>rosids</taxon>
        <taxon>malvids</taxon>
        <taxon>Malvales</taxon>
        <taxon>Malvaceae</taxon>
        <taxon>Malvoideae</taxon>
        <taxon>Gossypium</taxon>
    </lineage>
</organism>
<dbReference type="Proteomes" id="UP000322667">
    <property type="component" value="Chromosome D13"/>
</dbReference>
<keyword evidence="1" id="KW-0472">Membrane</keyword>
<dbReference type="AlphaFoldDB" id="A0A5D2HWB8"/>
<evidence type="ECO:0000313" key="3">
    <source>
        <dbReference type="Proteomes" id="UP000322667"/>
    </source>
</evidence>
<reference evidence="2 3" key="1">
    <citation type="submission" date="2019-07" db="EMBL/GenBank/DDBJ databases">
        <title>WGS assembly of Gossypium tomentosum.</title>
        <authorList>
            <person name="Chen Z.J."/>
            <person name="Sreedasyam A."/>
            <person name="Ando A."/>
            <person name="Song Q."/>
            <person name="De L."/>
            <person name="Hulse-Kemp A."/>
            <person name="Ding M."/>
            <person name="Ye W."/>
            <person name="Kirkbride R."/>
            <person name="Jenkins J."/>
            <person name="Plott C."/>
            <person name="Lovell J."/>
            <person name="Lin Y.-M."/>
            <person name="Vaughn R."/>
            <person name="Liu B."/>
            <person name="Li W."/>
            <person name="Simpson S."/>
            <person name="Scheffler B."/>
            <person name="Saski C."/>
            <person name="Grover C."/>
            <person name="Hu G."/>
            <person name="Conover J."/>
            <person name="Carlson J."/>
            <person name="Shu S."/>
            <person name="Boston L."/>
            <person name="Williams M."/>
            <person name="Peterson D."/>
            <person name="Mcgee K."/>
            <person name="Jones D."/>
            <person name="Wendel J."/>
            <person name="Stelly D."/>
            <person name="Grimwood J."/>
            <person name="Schmutz J."/>
        </authorList>
    </citation>
    <scope>NUCLEOTIDE SEQUENCE [LARGE SCALE GENOMIC DNA]</scope>
    <source>
        <strain evidence="2">7179.01</strain>
    </source>
</reference>
<proteinExistence type="predicted"/>
<name>A0A5D2HWB8_GOSTO</name>
<protein>
    <submittedName>
        <fullName evidence="2">Uncharacterized protein</fullName>
    </submittedName>
</protein>